<organism evidence="1 2">
    <name type="scientific">Tricholomella constricta</name>
    <dbReference type="NCBI Taxonomy" id="117010"/>
    <lineage>
        <taxon>Eukaryota</taxon>
        <taxon>Fungi</taxon>
        <taxon>Dikarya</taxon>
        <taxon>Basidiomycota</taxon>
        <taxon>Agaricomycotina</taxon>
        <taxon>Agaricomycetes</taxon>
        <taxon>Agaricomycetidae</taxon>
        <taxon>Agaricales</taxon>
        <taxon>Tricholomatineae</taxon>
        <taxon>Lyophyllaceae</taxon>
        <taxon>Tricholomella</taxon>
    </lineage>
</organism>
<name>A0A8H5GK08_9AGAR</name>
<comment type="caution">
    <text evidence="1">The sequence shown here is derived from an EMBL/GenBank/DDBJ whole genome shotgun (WGS) entry which is preliminary data.</text>
</comment>
<evidence type="ECO:0000313" key="1">
    <source>
        <dbReference type="EMBL" id="KAF5366481.1"/>
    </source>
</evidence>
<gene>
    <name evidence="1" type="ORF">D9615_010693</name>
</gene>
<protein>
    <submittedName>
        <fullName evidence="1">Uncharacterized protein</fullName>
    </submittedName>
</protein>
<feature type="non-terminal residue" evidence="1">
    <location>
        <position position="101"/>
    </location>
</feature>
<keyword evidence="2" id="KW-1185">Reference proteome</keyword>
<sequence length="101" mass="11139">MDAYVNSINPTPILTTHHSQNSLQGALKNFDASSDLVKRTSSTISKSPSVTAALTIPDGKGAKPPASLDQDMQRQLEEYNRSITVIVWYKANTEPIRLQHM</sequence>
<proteinExistence type="predicted"/>
<accession>A0A8H5GK08</accession>
<dbReference type="OrthoDB" id="128308at2759"/>
<evidence type="ECO:0000313" key="2">
    <source>
        <dbReference type="Proteomes" id="UP000565441"/>
    </source>
</evidence>
<dbReference type="EMBL" id="JAACJP010000084">
    <property type="protein sequence ID" value="KAF5366481.1"/>
    <property type="molecule type" value="Genomic_DNA"/>
</dbReference>
<dbReference type="AlphaFoldDB" id="A0A8H5GK08"/>
<dbReference type="Proteomes" id="UP000565441">
    <property type="component" value="Unassembled WGS sequence"/>
</dbReference>
<reference evidence="1 2" key="1">
    <citation type="journal article" date="2020" name="ISME J.">
        <title>Uncovering the hidden diversity of litter-decomposition mechanisms in mushroom-forming fungi.</title>
        <authorList>
            <person name="Floudas D."/>
            <person name="Bentzer J."/>
            <person name="Ahren D."/>
            <person name="Johansson T."/>
            <person name="Persson P."/>
            <person name="Tunlid A."/>
        </authorList>
    </citation>
    <scope>NUCLEOTIDE SEQUENCE [LARGE SCALE GENOMIC DNA]</scope>
    <source>
        <strain evidence="1 2">CBS 661.87</strain>
    </source>
</reference>